<dbReference type="InterPro" id="IPR029052">
    <property type="entry name" value="Metallo-depent_PP-like"/>
</dbReference>
<gene>
    <name evidence="1" type="ORF">ILYODFUR_016437</name>
</gene>
<name>A0ABV0TZB9_9TELE</name>
<proteinExistence type="predicted"/>
<organism evidence="1 2">
    <name type="scientific">Ilyodon furcidens</name>
    <name type="common">goldbreast splitfin</name>
    <dbReference type="NCBI Taxonomy" id="33524"/>
    <lineage>
        <taxon>Eukaryota</taxon>
        <taxon>Metazoa</taxon>
        <taxon>Chordata</taxon>
        <taxon>Craniata</taxon>
        <taxon>Vertebrata</taxon>
        <taxon>Euteleostomi</taxon>
        <taxon>Actinopterygii</taxon>
        <taxon>Neopterygii</taxon>
        <taxon>Teleostei</taxon>
        <taxon>Neoteleostei</taxon>
        <taxon>Acanthomorphata</taxon>
        <taxon>Ovalentaria</taxon>
        <taxon>Atherinomorphae</taxon>
        <taxon>Cyprinodontiformes</taxon>
        <taxon>Goodeidae</taxon>
        <taxon>Ilyodon</taxon>
    </lineage>
</organism>
<evidence type="ECO:0000313" key="1">
    <source>
        <dbReference type="EMBL" id="MEQ2236812.1"/>
    </source>
</evidence>
<accession>A0ABV0TZB9</accession>
<reference evidence="1 2" key="1">
    <citation type="submission" date="2021-06" db="EMBL/GenBank/DDBJ databases">
        <authorList>
            <person name="Palmer J.M."/>
        </authorList>
    </citation>
    <scope>NUCLEOTIDE SEQUENCE [LARGE SCALE GENOMIC DNA]</scope>
    <source>
        <strain evidence="2">if_2019</strain>
        <tissue evidence="1">Muscle</tissue>
    </source>
</reference>
<dbReference type="PANTHER" id="PTHR45673">
    <property type="entry name" value="SERINE/THREONINE-PROTEIN PHOSPHATASE 2B CATALYTIC SUBUNIT 1-RELATED"/>
    <property type="match status" value="1"/>
</dbReference>
<dbReference type="InterPro" id="IPR043360">
    <property type="entry name" value="PP2B"/>
</dbReference>
<dbReference type="Proteomes" id="UP001482620">
    <property type="component" value="Unassembled WGS sequence"/>
</dbReference>
<comment type="caution">
    <text evidence="1">The sequence shown here is derived from an EMBL/GenBank/DDBJ whole genome shotgun (WGS) entry which is preliminary data.</text>
</comment>
<keyword evidence="2" id="KW-1185">Reference proteome</keyword>
<dbReference type="Gene3D" id="3.60.21.10">
    <property type="match status" value="1"/>
</dbReference>
<protein>
    <submittedName>
        <fullName evidence="1">Uncharacterized protein</fullName>
    </submittedName>
</protein>
<dbReference type="EMBL" id="JAHRIQ010047837">
    <property type="protein sequence ID" value="MEQ2236812.1"/>
    <property type="molecule type" value="Genomic_DNA"/>
</dbReference>
<dbReference type="SUPFAM" id="SSF56300">
    <property type="entry name" value="Metallo-dependent phosphatases"/>
    <property type="match status" value="1"/>
</dbReference>
<sequence>MESKALRPWPRARVAQQVLTGGQRRALAVPFPPSHRLTAKEVFDSDGKPKVDVLKAHLTKEGRVDESVALRLIGEGAAILRSEKNLLDIEAPVTANFISTSSSLTRLLCFWVPNRPLRPSQNSWFYTVSACRCTSQLEIFPMSCVFPEKCTKVTLL</sequence>
<evidence type="ECO:0000313" key="2">
    <source>
        <dbReference type="Proteomes" id="UP001482620"/>
    </source>
</evidence>